<dbReference type="Pfam" id="PF03205">
    <property type="entry name" value="MobB"/>
    <property type="match status" value="1"/>
</dbReference>
<reference evidence="2 3" key="1">
    <citation type="submission" date="2020-02" db="EMBL/GenBank/DDBJ databases">
        <title>Paenibacillus sp. nov., isolated from rhizosphere soil of tomato.</title>
        <authorList>
            <person name="Weon H.-Y."/>
            <person name="Lee S.A."/>
        </authorList>
    </citation>
    <scope>NUCLEOTIDE SEQUENCE [LARGE SCALE GENOMIC DNA]</scope>
    <source>
        <strain evidence="2 3">14171R-81</strain>
    </source>
</reference>
<dbReference type="GO" id="GO:0005525">
    <property type="term" value="F:GTP binding"/>
    <property type="evidence" value="ECO:0007669"/>
    <property type="project" value="InterPro"/>
</dbReference>
<accession>A0A6C0P609</accession>
<dbReference type="NCBIfam" id="TIGR00176">
    <property type="entry name" value="mobB"/>
    <property type="match status" value="1"/>
</dbReference>
<dbReference type="InterPro" id="IPR027417">
    <property type="entry name" value="P-loop_NTPase"/>
</dbReference>
<dbReference type="Proteomes" id="UP000479114">
    <property type="component" value="Chromosome"/>
</dbReference>
<evidence type="ECO:0000313" key="3">
    <source>
        <dbReference type="Proteomes" id="UP000479114"/>
    </source>
</evidence>
<dbReference type="InterPro" id="IPR052539">
    <property type="entry name" value="MGD_biosynthesis_adapter"/>
</dbReference>
<dbReference type="EMBL" id="CP048286">
    <property type="protein sequence ID" value="QHW33143.1"/>
    <property type="molecule type" value="Genomic_DNA"/>
</dbReference>
<dbReference type="RefSeq" id="WP_162643119.1">
    <property type="nucleotide sequence ID" value="NZ_CP048286.1"/>
</dbReference>
<dbReference type="PANTHER" id="PTHR40072:SF1">
    <property type="entry name" value="MOLYBDOPTERIN-GUANINE DINUCLEOTIDE BIOSYNTHESIS ADAPTER PROTEIN"/>
    <property type="match status" value="1"/>
</dbReference>
<dbReference type="KEGG" id="prz:GZH47_21710"/>
<dbReference type="AlphaFoldDB" id="A0A6C0P609"/>
<dbReference type="GO" id="GO:0006777">
    <property type="term" value="P:Mo-molybdopterin cofactor biosynthetic process"/>
    <property type="evidence" value="ECO:0007669"/>
    <property type="project" value="InterPro"/>
</dbReference>
<feature type="domain" description="Molybdopterin-guanine dinucleotide biosynthesis protein B (MobB)" evidence="1">
    <location>
        <begin position="18"/>
        <end position="133"/>
    </location>
</feature>
<proteinExistence type="predicted"/>
<dbReference type="PANTHER" id="PTHR40072">
    <property type="entry name" value="MOLYBDOPTERIN-GUANINE DINUCLEOTIDE BIOSYNTHESIS ADAPTER PROTEIN-RELATED"/>
    <property type="match status" value="1"/>
</dbReference>
<protein>
    <submittedName>
        <fullName evidence="2">Molybdopterin-guanine dinucleotide biosynthesis protein B</fullName>
    </submittedName>
</protein>
<dbReference type="CDD" id="cd03116">
    <property type="entry name" value="MobB"/>
    <property type="match status" value="1"/>
</dbReference>
<sequence>MHSQSEFLKQPPNRTPFVLQVVGYKNSGKTTLITKLILRLKQAGLLVGTVKHDAHDFDMDKPGTDTWQHQEAGADITAISSASRSAVISRRPEPLSVLLGHMQHADIVLVEGFKQEHYPKIILLRDTNDCELLSLTNPYMAVMWPQAEPIRMQAAVPVFALDEEARIAEGIFKNLTPRTTK</sequence>
<name>A0A6C0P609_9BACL</name>
<dbReference type="Gene3D" id="3.40.50.300">
    <property type="entry name" value="P-loop containing nucleotide triphosphate hydrolases"/>
    <property type="match status" value="1"/>
</dbReference>
<organism evidence="2 3">
    <name type="scientific">Paenibacillus rhizovicinus</name>
    <dbReference type="NCBI Taxonomy" id="2704463"/>
    <lineage>
        <taxon>Bacteria</taxon>
        <taxon>Bacillati</taxon>
        <taxon>Bacillota</taxon>
        <taxon>Bacilli</taxon>
        <taxon>Bacillales</taxon>
        <taxon>Paenibacillaceae</taxon>
        <taxon>Paenibacillus</taxon>
    </lineage>
</organism>
<dbReference type="SUPFAM" id="SSF52540">
    <property type="entry name" value="P-loop containing nucleoside triphosphate hydrolases"/>
    <property type="match status" value="1"/>
</dbReference>
<keyword evidence="3" id="KW-1185">Reference proteome</keyword>
<dbReference type="InterPro" id="IPR004435">
    <property type="entry name" value="MobB_dom"/>
</dbReference>
<evidence type="ECO:0000313" key="2">
    <source>
        <dbReference type="EMBL" id="QHW33143.1"/>
    </source>
</evidence>
<evidence type="ECO:0000259" key="1">
    <source>
        <dbReference type="Pfam" id="PF03205"/>
    </source>
</evidence>
<gene>
    <name evidence="2" type="primary">mobB</name>
    <name evidence="2" type="ORF">GZH47_21710</name>
</gene>